<protein>
    <submittedName>
        <fullName evidence="1">Uncharacterized protein</fullName>
    </submittedName>
</protein>
<gene>
    <name evidence="1" type="ORF">NCTC7928_01020</name>
</gene>
<dbReference type="EMBL" id="UGAB01000002">
    <property type="protein sequence ID" value="STF40462.1"/>
    <property type="molecule type" value="Genomic_DNA"/>
</dbReference>
<sequence length="42" mass="4664">MSLRELFMILLLVVLLVLPGLLSAADSGYLALRDWQYPAVVC</sequence>
<organism evidence="1 2">
    <name type="scientific">Escherichia coli</name>
    <dbReference type="NCBI Taxonomy" id="562"/>
    <lineage>
        <taxon>Bacteria</taxon>
        <taxon>Pseudomonadati</taxon>
        <taxon>Pseudomonadota</taxon>
        <taxon>Gammaproteobacteria</taxon>
        <taxon>Enterobacterales</taxon>
        <taxon>Enterobacteriaceae</taxon>
        <taxon>Escherichia</taxon>
    </lineage>
</organism>
<reference evidence="1 2" key="1">
    <citation type="submission" date="2018-06" db="EMBL/GenBank/DDBJ databases">
        <authorList>
            <consortium name="Pathogen Informatics"/>
            <person name="Doyle S."/>
        </authorList>
    </citation>
    <scope>NUCLEOTIDE SEQUENCE [LARGE SCALE GENOMIC DNA]</scope>
    <source>
        <strain evidence="1 2">NCTC7928</strain>
    </source>
</reference>
<evidence type="ECO:0000313" key="1">
    <source>
        <dbReference type="EMBL" id="STF40462.1"/>
    </source>
</evidence>
<name>A0A376L877_ECOLX</name>
<proteinExistence type="predicted"/>
<accession>A0A376L877</accession>
<evidence type="ECO:0000313" key="2">
    <source>
        <dbReference type="Proteomes" id="UP000254877"/>
    </source>
</evidence>
<dbReference type="AlphaFoldDB" id="A0A376L877"/>
<dbReference type="Proteomes" id="UP000254877">
    <property type="component" value="Unassembled WGS sequence"/>
</dbReference>